<organism evidence="1 2">
    <name type="scientific">Tanacetum coccineum</name>
    <dbReference type="NCBI Taxonomy" id="301880"/>
    <lineage>
        <taxon>Eukaryota</taxon>
        <taxon>Viridiplantae</taxon>
        <taxon>Streptophyta</taxon>
        <taxon>Embryophyta</taxon>
        <taxon>Tracheophyta</taxon>
        <taxon>Spermatophyta</taxon>
        <taxon>Magnoliopsida</taxon>
        <taxon>eudicotyledons</taxon>
        <taxon>Gunneridae</taxon>
        <taxon>Pentapetalae</taxon>
        <taxon>asterids</taxon>
        <taxon>campanulids</taxon>
        <taxon>Asterales</taxon>
        <taxon>Asteraceae</taxon>
        <taxon>Asteroideae</taxon>
        <taxon>Anthemideae</taxon>
        <taxon>Anthemidinae</taxon>
        <taxon>Tanacetum</taxon>
    </lineage>
</organism>
<evidence type="ECO:0000313" key="2">
    <source>
        <dbReference type="Proteomes" id="UP001151760"/>
    </source>
</evidence>
<evidence type="ECO:0008006" key="3">
    <source>
        <dbReference type="Google" id="ProtNLM"/>
    </source>
</evidence>
<comment type="caution">
    <text evidence="1">The sequence shown here is derived from an EMBL/GenBank/DDBJ whole genome shotgun (WGS) entry which is preliminary data.</text>
</comment>
<reference evidence="1" key="2">
    <citation type="submission" date="2022-01" db="EMBL/GenBank/DDBJ databases">
        <authorList>
            <person name="Yamashiro T."/>
            <person name="Shiraishi A."/>
            <person name="Satake H."/>
            <person name="Nakayama K."/>
        </authorList>
    </citation>
    <scope>NUCLEOTIDE SEQUENCE</scope>
</reference>
<gene>
    <name evidence="1" type="ORF">Tco_0821960</name>
</gene>
<dbReference type="PANTHER" id="PTHR11439">
    <property type="entry name" value="GAG-POL-RELATED RETROTRANSPOSON"/>
    <property type="match status" value="1"/>
</dbReference>
<dbReference type="PANTHER" id="PTHR11439:SF463">
    <property type="entry name" value="REVERSE TRANSCRIPTASE TY1_COPIA-TYPE DOMAIN-CONTAINING PROTEIN"/>
    <property type="match status" value="1"/>
</dbReference>
<evidence type="ECO:0000313" key="1">
    <source>
        <dbReference type="EMBL" id="GJT00791.1"/>
    </source>
</evidence>
<accession>A0ABQ5AES6</accession>
<reference evidence="1" key="1">
    <citation type="journal article" date="2022" name="Int. J. Mol. Sci.">
        <title>Draft Genome of Tanacetum Coccineum: Genomic Comparison of Closely Related Tanacetum-Family Plants.</title>
        <authorList>
            <person name="Yamashiro T."/>
            <person name="Shiraishi A."/>
            <person name="Nakayama K."/>
            <person name="Satake H."/>
        </authorList>
    </citation>
    <scope>NUCLEOTIDE SEQUENCE</scope>
</reference>
<dbReference type="EMBL" id="BQNB010012223">
    <property type="protein sequence ID" value="GJT00791.1"/>
    <property type="molecule type" value="Genomic_DNA"/>
</dbReference>
<name>A0ABQ5AES6_9ASTR</name>
<proteinExistence type="predicted"/>
<keyword evidence="2" id="KW-1185">Reference proteome</keyword>
<protein>
    <recommendedName>
        <fullName evidence="3">Reverse transcriptase Ty1/copia-type domain-containing protein</fullName>
    </recommendedName>
</protein>
<dbReference type="Proteomes" id="UP001151760">
    <property type="component" value="Unassembled WGS sequence"/>
</dbReference>
<sequence>MSSKFQMSMMGQMSFFLGLQVSKSPRGIFINQAKYALETLKKYGMDLSDPVDTPMVDRLKLDEDLIGIPVDQTRFRGMVGSLMYLTASRPDLVFAVCMCARYQAKPTKKHLEAIKRIFRYLKGTINMGLWYPKDNAMSTNAYADAESCSDVRMEFSVKKSSGRQFLGNRCIHDLSTSTYDTISFESKWKMEWLLRGNKLSTGRYPAKSFTKRAFRIFTPTTWDEEFKPLEILKRLS</sequence>